<protein>
    <recommendedName>
        <fullName evidence="3">SidC homolog</fullName>
    </recommendedName>
</protein>
<dbReference type="OrthoDB" id="5652138at2"/>
<proteinExistence type="predicted"/>
<name>A0A0W0ZRR9_9GAMM</name>
<dbReference type="EMBL" id="LNYY01000004">
    <property type="protein sequence ID" value="KTD71491.1"/>
    <property type="molecule type" value="Genomic_DNA"/>
</dbReference>
<comment type="caution">
    <text evidence="1">The sequence shown here is derived from an EMBL/GenBank/DDBJ whole genome shotgun (WGS) entry which is preliminary data.</text>
</comment>
<dbReference type="RefSeq" id="WP_058509274.1">
    <property type="nucleotide sequence ID" value="NZ_DAIOMV010000017.1"/>
</dbReference>
<gene>
    <name evidence="1" type="ORF">Lste_0257</name>
</gene>
<organism evidence="1 2">
    <name type="scientific">Legionella steelei</name>
    <dbReference type="NCBI Taxonomy" id="947033"/>
    <lineage>
        <taxon>Bacteria</taxon>
        <taxon>Pseudomonadati</taxon>
        <taxon>Pseudomonadota</taxon>
        <taxon>Gammaproteobacteria</taxon>
        <taxon>Legionellales</taxon>
        <taxon>Legionellaceae</taxon>
        <taxon>Legionella</taxon>
    </lineage>
</organism>
<sequence>MKAKFFDNLPKVLNRVVDKYLNSSDSSHLARTSRTTHALSKLSPLPLSQRQPLRTFLGHVVQGEHGQIQTMLRQDIRLLIQRDNVKDYSGRAFDCISGFEYALWALDKHLWTDMLACLPKDEKGQLTEEGQAIVLELLHQYENVKTKGVRYQLNEMNKIESHYDFAIIDALQKQANAQNALGANLATKNWDAADLQWRTGVGGAQRMAPMHVVDEYCSNTPFEPVPTFVARPTPARGLRQFYNWLSKAWEPWCDANSRLGFDLAIYKAGAAGWAPWGMERSGLAGTDLAAMTALCKTRTEDFILLEAQLKSLLIVGEQPRSVPGP</sequence>
<dbReference type="PATRIC" id="fig|947033.5.peg.280"/>
<reference evidence="1 2" key="1">
    <citation type="submission" date="2015-11" db="EMBL/GenBank/DDBJ databases">
        <title>Genomic analysis of 38 Legionella species identifies large and diverse effector repertoires.</title>
        <authorList>
            <person name="Burstein D."/>
            <person name="Amaro F."/>
            <person name="Zusman T."/>
            <person name="Lifshitz Z."/>
            <person name="Cohen O."/>
            <person name="Gilbert J.A."/>
            <person name="Pupko T."/>
            <person name="Shuman H.A."/>
            <person name="Segal G."/>
        </authorList>
    </citation>
    <scope>NUCLEOTIDE SEQUENCE [LARGE SCALE GENOMIC DNA]</scope>
    <source>
        <strain evidence="1 2">IMVS3376</strain>
    </source>
</reference>
<accession>A0A0W0ZRR9</accession>
<dbReference type="Proteomes" id="UP000054926">
    <property type="component" value="Unassembled WGS sequence"/>
</dbReference>
<evidence type="ECO:0008006" key="3">
    <source>
        <dbReference type="Google" id="ProtNLM"/>
    </source>
</evidence>
<keyword evidence="2" id="KW-1185">Reference proteome</keyword>
<evidence type="ECO:0000313" key="2">
    <source>
        <dbReference type="Proteomes" id="UP000054926"/>
    </source>
</evidence>
<dbReference type="AlphaFoldDB" id="A0A0W0ZRR9"/>
<evidence type="ECO:0000313" key="1">
    <source>
        <dbReference type="EMBL" id="KTD71491.1"/>
    </source>
</evidence>